<dbReference type="GO" id="GO:0005975">
    <property type="term" value="P:carbohydrate metabolic process"/>
    <property type="evidence" value="ECO:0007669"/>
    <property type="project" value="InterPro"/>
</dbReference>
<dbReference type="InterPro" id="IPR005195">
    <property type="entry name" value="Glyco_hydro_65_M"/>
</dbReference>
<dbReference type="EMBL" id="JACIDA010000002">
    <property type="protein sequence ID" value="MBB3873090.1"/>
    <property type="molecule type" value="Genomic_DNA"/>
</dbReference>
<dbReference type="InterPro" id="IPR005196">
    <property type="entry name" value="Glyco_hydro_65_N"/>
</dbReference>
<name>A0A7W6A7G7_9CAUL</name>
<accession>A0A7W6A7G7</accession>
<protein>
    <submittedName>
        <fullName evidence="9">Trehalose/maltose hydrolase-like predicted phosphorylase</fullName>
    </submittedName>
</protein>
<dbReference type="InterPro" id="IPR011013">
    <property type="entry name" value="Gal_mutarotase_sf_dom"/>
</dbReference>
<dbReference type="Gene3D" id="2.60.420.10">
    <property type="entry name" value="Maltose phosphorylase, domain 3"/>
    <property type="match status" value="1"/>
</dbReference>
<dbReference type="Pfam" id="PF03633">
    <property type="entry name" value="Glyco_hydro_65C"/>
    <property type="match status" value="1"/>
</dbReference>
<dbReference type="AlphaFoldDB" id="A0A7W6A7G7"/>
<organism evidence="9 10">
    <name type="scientific">Brevundimonas mediterranea</name>
    <dbReference type="NCBI Taxonomy" id="74329"/>
    <lineage>
        <taxon>Bacteria</taxon>
        <taxon>Pseudomonadati</taxon>
        <taxon>Pseudomonadota</taxon>
        <taxon>Alphaproteobacteria</taxon>
        <taxon>Caulobacterales</taxon>
        <taxon>Caulobacteraceae</taxon>
        <taxon>Brevundimonas</taxon>
    </lineage>
</organism>
<evidence type="ECO:0000256" key="4">
    <source>
        <dbReference type="PIRSR" id="PIRSR036289-50"/>
    </source>
</evidence>
<dbReference type="InterPro" id="IPR037018">
    <property type="entry name" value="GH65_N"/>
</dbReference>
<dbReference type="PIRSF" id="PIRSF036289">
    <property type="entry name" value="Glycosyl_hydrolase_malt_phosph"/>
    <property type="match status" value="1"/>
</dbReference>
<dbReference type="Pfam" id="PF03632">
    <property type="entry name" value="Glyco_hydro_65m"/>
    <property type="match status" value="1"/>
</dbReference>
<dbReference type="GO" id="GO:0030246">
    <property type="term" value="F:carbohydrate binding"/>
    <property type="evidence" value="ECO:0007669"/>
    <property type="project" value="InterPro"/>
</dbReference>
<evidence type="ECO:0000256" key="2">
    <source>
        <dbReference type="ARBA" id="ARBA00022676"/>
    </source>
</evidence>
<dbReference type="InterPro" id="IPR005194">
    <property type="entry name" value="Glyco_hydro_65_C"/>
</dbReference>
<comment type="similarity">
    <text evidence="1">Belongs to the glycosyl hydrolase 65 family.</text>
</comment>
<dbReference type="Proteomes" id="UP000532936">
    <property type="component" value="Unassembled WGS sequence"/>
</dbReference>
<proteinExistence type="inferred from homology"/>
<keyword evidence="3" id="KW-0808">Transferase</keyword>
<evidence type="ECO:0000256" key="3">
    <source>
        <dbReference type="ARBA" id="ARBA00022679"/>
    </source>
</evidence>
<dbReference type="PANTHER" id="PTHR11051">
    <property type="entry name" value="GLYCOSYL HYDROLASE-RELATED"/>
    <property type="match status" value="1"/>
</dbReference>
<feature type="active site" description="Proton donor" evidence="4">
    <location>
        <position position="473"/>
    </location>
</feature>
<feature type="binding site" evidence="5">
    <location>
        <begin position="585"/>
        <end position="586"/>
    </location>
    <ligand>
        <name>substrate</name>
    </ligand>
</feature>
<evidence type="ECO:0000256" key="1">
    <source>
        <dbReference type="ARBA" id="ARBA00006768"/>
    </source>
</evidence>
<feature type="domain" description="Glycoside hydrolase family 65 central catalytic" evidence="6">
    <location>
        <begin position="299"/>
        <end position="673"/>
    </location>
</feature>
<dbReference type="Gene3D" id="1.50.10.10">
    <property type="match status" value="1"/>
</dbReference>
<dbReference type="InterPro" id="IPR017045">
    <property type="entry name" value="Malt_Pase/Glycosyl_Hdrlase"/>
</dbReference>
<dbReference type="RefSeq" id="WP_183197599.1">
    <property type="nucleotide sequence ID" value="NZ_JACIDA010000002.1"/>
</dbReference>
<sequence>MEQTLEPTADAAWVLVDDGCDALRESDRETRFTVSNGFLAARASRAINQSRQRIAPPSTYVAGLFDTRDIERPVPELVPAPDWLQIRVSLPGGPLIQHFGPGPSHPLTLDMRRGLLLTECRLVEGSAVSLRLRLLRLTSQDQRALGLQLLHLETDEGETEITLEASMDGFDSDLTSERLEHEFGVWRTHLSGKGLAMSAAVALRIDGQTLLPTVLSPFRWSWTWRTRPGQVVCFDRLVALARSDAPDQDPGERARNVLDGARTKGWRRVVEQHETAWSNRWSRSDVKVEGDGTAQKALRFAVYHLNGAANPEDPRVSIGARALTGADYRGHVFWDTEIFLLPFYILTWPEAARSLLMYRFHTLDGARAKAAERGWRGAFYAWESTDTGLEATPEQAVGPDRQIIDILTGAQEQHISADVAYAVWQYWQATGDDEFLVAAGAEILLETGRFWASRAQPEADGLHHIRGVIGPDEYHENIDDNAFTNVMARWNIRRALEVAAMLREQWPAQWTALSRRLDLNESELEHWTGVAETMATGLDSGTGLFEQFTGYFDLEDVDLSAYAGRTVPMDVVLGRERTQQSQVIKQADVVALLALLPEEFAGAAGKKNFDYYEPRCGHGSSLSTALHGLVAARLGDVETALDYFHRTAAVDLADTKVAIGGGIHIAAQGGLWMMSVFGFAGLSLRSDGLAFAPHLPASWSSLSFSVQWRGRRLSVRVDQVNQQLEASLEVGEPMILIVGGRPYPLASEAPLILHLESPPP</sequence>
<dbReference type="SUPFAM" id="SSF48208">
    <property type="entry name" value="Six-hairpin glycosidases"/>
    <property type="match status" value="1"/>
</dbReference>
<dbReference type="PANTHER" id="PTHR11051:SF8">
    <property type="entry name" value="PROTEIN-GLUCOSYLGALACTOSYLHYDROXYLYSINE GLUCOSIDASE"/>
    <property type="match status" value="1"/>
</dbReference>
<dbReference type="GO" id="GO:0004553">
    <property type="term" value="F:hydrolase activity, hydrolyzing O-glycosyl compounds"/>
    <property type="evidence" value="ECO:0007669"/>
    <property type="project" value="TreeGrafter"/>
</dbReference>
<evidence type="ECO:0000313" key="10">
    <source>
        <dbReference type="Proteomes" id="UP000532936"/>
    </source>
</evidence>
<comment type="caution">
    <text evidence="9">The sequence shown here is derived from an EMBL/GenBank/DDBJ whole genome shotgun (WGS) entry which is preliminary data.</text>
</comment>
<evidence type="ECO:0000313" key="9">
    <source>
        <dbReference type="EMBL" id="MBB3873090.1"/>
    </source>
</evidence>
<keyword evidence="2" id="KW-0328">Glycosyltransferase</keyword>
<feature type="domain" description="Glycoside hydrolase family 65 N-terminal" evidence="8">
    <location>
        <begin position="18"/>
        <end position="243"/>
    </location>
</feature>
<dbReference type="GO" id="GO:0016757">
    <property type="term" value="F:glycosyltransferase activity"/>
    <property type="evidence" value="ECO:0007669"/>
    <property type="project" value="UniProtKB-KW"/>
</dbReference>
<dbReference type="SUPFAM" id="SSF74650">
    <property type="entry name" value="Galactose mutarotase-like"/>
    <property type="match status" value="1"/>
</dbReference>
<feature type="domain" description="Glycoside hydrolase family 65 C-terminal" evidence="7">
    <location>
        <begin position="683"/>
        <end position="743"/>
    </location>
</feature>
<keyword evidence="9" id="KW-0378">Hydrolase</keyword>
<gene>
    <name evidence="9" type="ORF">GGR11_002643</name>
</gene>
<dbReference type="Gene3D" id="2.70.98.40">
    <property type="entry name" value="Glycoside hydrolase, family 65, N-terminal domain"/>
    <property type="match status" value="1"/>
</dbReference>
<evidence type="ECO:0000256" key="5">
    <source>
        <dbReference type="PIRSR" id="PIRSR036289-51"/>
    </source>
</evidence>
<evidence type="ECO:0000259" key="7">
    <source>
        <dbReference type="Pfam" id="PF03633"/>
    </source>
</evidence>
<reference evidence="9 10" key="1">
    <citation type="submission" date="2020-08" db="EMBL/GenBank/DDBJ databases">
        <title>Genomic Encyclopedia of Type Strains, Phase IV (KMG-IV): sequencing the most valuable type-strain genomes for metagenomic binning, comparative biology and taxonomic classification.</title>
        <authorList>
            <person name="Goeker M."/>
        </authorList>
    </citation>
    <scope>NUCLEOTIDE SEQUENCE [LARGE SCALE GENOMIC DNA]</scope>
    <source>
        <strain evidence="9 10">DSM 14878</strain>
    </source>
</reference>
<feature type="binding site" evidence="5">
    <location>
        <begin position="334"/>
        <end position="335"/>
    </location>
    <ligand>
        <name>substrate</name>
    </ligand>
</feature>
<dbReference type="InterPro" id="IPR012341">
    <property type="entry name" value="6hp_glycosidase-like_sf"/>
</dbReference>
<dbReference type="InterPro" id="IPR008928">
    <property type="entry name" value="6-hairpin_glycosidase_sf"/>
</dbReference>
<evidence type="ECO:0000259" key="6">
    <source>
        <dbReference type="Pfam" id="PF03632"/>
    </source>
</evidence>
<dbReference type="Pfam" id="PF03636">
    <property type="entry name" value="Glyco_hydro_65N"/>
    <property type="match status" value="1"/>
</dbReference>
<evidence type="ECO:0000259" key="8">
    <source>
        <dbReference type="Pfam" id="PF03636"/>
    </source>
</evidence>